<name>A0A2A9MC41_BESBE</name>
<dbReference type="EMBL" id="NWUJ01000005">
    <property type="protein sequence ID" value="PFH35439.1"/>
    <property type="molecule type" value="Genomic_DNA"/>
</dbReference>
<evidence type="ECO:0000313" key="1">
    <source>
        <dbReference type="EMBL" id="PFH35439.1"/>
    </source>
</evidence>
<organism evidence="1 2">
    <name type="scientific">Besnoitia besnoiti</name>
    <name type="common">Apicomplexan protozoan</name>
    <dbReference type="NCBI Taxonomy" id="94643"/>
    <lineage>
        <taxon>Eukaryota</taxon>
        <taxon>Sar</taxon>
        <taxon>Alveolata</taxon>
        <taxon>Apicomplexa</taxon>
        <taxon>Conoidasida</taxon>
        <taxon>Coccidia</taxon>
        <taxon>Eucoccidiorida</taxon>
        <taxon>Eimeriorina</taxon>
        <taxon>Sarcocystidae</taxon>
        <taxon>Besnoitia</taxon>
    </lineage>
</organism>
<dbReference type="OrthoDB" id="10445978at2759"/>
<proteinExistence type="predicted"/>
<keyword evidence="2" id="KW-1185">Reference proteome</keyword>
<evidence type="ECO:0000313" key="2">
    <source>
        <dbReference type="Proteomes" id="UP000224006"/>
    </source>
</evidence>
<dbReference type="KEGG" id="bbes:BESB_063260"/>
<dbReference type="AlphaFoldDB" id="A0A2A9MC41"/>
<dbReference type="Proteomes" id="UP000224006">
    <property type="component" value="Chromosome V"/>
</dbReference>
<dbReference type="RefSeq" id="XP_029219448.1">
    <property type="nucleotide sequence ID" value="XM_029364740.1"/>
</dbReference>
<gene>
    <name evidence="1" type="ORF">BESB_063260</name>
</gene>
<dbReference type="VEuPathDB" id="ToxoDB:BESB_063260"/>
<dbReference type="GeneID" id="40311254"/>
<comment type="caution">
    <text evidence="1">The sequence shown here is derived from an EMBL/GenBank/DDBJ whole genome shotgun (WGS) entry which is preliminary data.</text>
</comment>
<accession>A0A2A9MC41</accession>
<reference evidence="1 2" key="1">
    <citation type="submission" date="2017-09" db="EMBL/GenBank/DDBJ databases">
        <title>Genome sequencing of Besnoitia besnoiti strain Bb-Ger1.</title>
        <authorList>
            <person name="Schares G."/>
            <person name="Venepally P."/>
            <person name="Lorenzi H.A."/>
        </authorList>
    </citation>
    <scope>NUCLEOTIDE SEQUENCE [LARGE SCALE GENOMIC DNA]</scope>
    <source>
        <strain evidence="1 2">Bb-Ger1</strain>
    </source>
</reference>
<protein>
    <submittedName>
        <fullName evidence="1">Uncharacterized protein</fullName>
    </submittedName>
</protein>
<sequence>MVASAASSSSSPPSSDFVFPPFFPLVRPGCENQADALFACFDAANVPGAGPTTVAGLAQCRDSAKLYEACTKKSLADPKVPLPIVFVEFQPGSQTQK</sequence>